<comment type="similarity">
    <text evidence="1">Belongs to the CWF19 family.</text>
</comment>
<dbReference type="Pfam" id="PF04676">
    <property type="entry name" value="CwfJ_C_2"/>
    <property type="match status" value="1"/>
</dbReference>
<evidence type="ECO:0000256" key="1">
    <source>
        <dbReference type="ARBA" id="ARBA00006795"/>
    </source>
</evidence>
<dbReference type="GO" id="GO:0000398">
    <property type="term" value="P:mRNA splicing, via spliceosome"/>
    <property type="evidence" value="ECO:0007669"/>
    <property type="project" value="TreeGrafter"/>
</dbReference>
<sequence length="146" mass="16949">MFDKQDIVAVVFERNYKTQHLQIQIVPVPKKCSKALRSSFINAARLKNIEMVSMGADQEIWDMVNEGSPYFYVELPDGTRMAALNVRNFPLQFAREVLATRALLNCEEKVDWRNCELAKDEQIMLVKKLQHSFKPFDFTDNDSDSE</sequence>
<dbReference type="PANTHER" id="PTHR12072:SF4">
    <property type="entry name" value="CWF19-LIKE PROTEIN 1"/>
    <property type="match status" value="1"/>
</dbReference>
<dbReference type="Proteomes" id="UP000887569">
    <property type="component" value="Unplaced"/>
</dbReference>
<evidence type="ECO:0000313" key="4">
    <source>
        <dbReference type="Proteomes" id="UP000887569"/>
    </source>
</evidence>
<dbReference type="WBParaSite" id="PgR024_g128_t14">
    <property type="protein sequence ID" value="PgR024_g128_t14"/>
    <property type="gene ID" value="PgR024_g128"/>
</dbReference>
<dbReference type="PANTHER" id="PTHR12072">
    <property type="entry name" value="CWF19, CELL CYCLE CONTROL PROTEIN"/>
    <property type="match status" value="1"/>
</dbReference>
<organism evidence="4 6">
    <name type="scientific">Parascaris univalens</name>
    <name type="common">Nematode worm</name>
    <dbReference type="NCBI Taxonomy" id="6257"/>
    <lineage>
        <taxon>Eukaryota</taxon>
        <taxon>Metazoa</taxon>
        <taxon>Ecdysozoa</taxon>
        <taxon>Nematoda</taxon>
        <taxon>Chromadorea</taxon>
        <taxon>Rhabditida</taxon>
        <taxon>Spirurina</taxon>
        <taxon>Ascaridomorpha</taxon>
        <taxon>Ascaridoidea</taxon>
        <taxon>Ascarididae</taxon>
        <taxon>Parascaris</taxon>
    </lineage>
</organism>
<dbReference type="GO" id="GO:0061632">
    <property type="term" value="F:RNA lariat debranching enzyme activator activity"/>
    <property type="evidence" value="ECO:0007669"/>
    <property type="project" value="TreeGrafter"/>
</dbReference>
<accession>A0A915B344</accession>
<dbReference type="InterPro" id="IPR040194">
    <property type="entry name" value="Cwf19-like"/>
</dbReference>
<feature type="domain" description="Cwf19-like C-terminal" evidence="3">
    <location>
        <begin position="1"/>
        <end position="40"/>
    </location>
</feature>
<name>A0A915B344_PARUN</name>
<dbReference type="Pfam" id="PF04677">
    <property type="entry name" value="CwfJ_C_1"/>
    <property type="match status" value="1"/>
</dbReference>
<dbReference type="AlphaFoldDB" id="A0A915B344"/>
<dbReference type="WBParaSite" id="PgR024_g128_t05">
    <property type="protein sequence ID" value="PgR024_g128_t05"/>
    <property type="gene ID" value="PgR024_g128"/>
</dbReference>
<feature type="domain" description="Cwf19-like protein C-terminal" evidence="2">
    <location>
        <begin position="50"/>
        <end position="139"/>
    </location>
</feature>
<evidence type="ECO:0000259" key="2">
    <source>
        <dbReference type="Pfam" id="PF04676"/>
    </source>
</evidence>
<proteinExistence type="inferred from homology"/>
<evidence type="ECO:0000259" key="3">
    <source>
        <dbReference type="Pfam" id="PF04677"/>
    </source>
</evidence>
<protein>
    <submittedName>
        <fullName evidence="5 6">Cwf19-like protein C-terminal domain-containing protein</fullName>
    </submittedName>
</protein>
<keyword evidence="4" id="KW-1185">Reference proteome</keyword>
<dbReference type="GO" id="GO:0071014">
    <property type="term" value="C:post-mRNA release spliceosomal complex"/>
    <property type="evidence" value="ECO:0007669"/>
    <property type="project" value="TreeGrafter"/>
</dbReference>
<dbReference type="InterPro" id="IPR006767">
    <property type="entry name" value="Cwf19-like_C_dom-2"/>
</dbReference>
<dbReference type="InterPro" id="IPR006768">
    <property type="entry name" value="Cwf19-like_C_dom-1"/>
</dbReference>
<evidence type="ECO:0000313" key="5">
    <source>
        <dbReference type="WBParaSite" id="PgR024_g128_t05"/>
    </source>
</evidence>
<evidence type="ECO:0000313" key="6">
    <source>
        <dbReference type="WBParaSite" id="PgR024_g128_t14"/>
    </source>
</evidence>
<reference evidence="5 6" key="1">
    <citation type="submission" date="2022-11" db="UniProtKB">
        <authorList>
            <consortium name="WormBaseParasite"/>
        </authorList>
    </citation>
    <scope>IDENTIFICATION</scope>
</reference>